<proteinExistence type="inferred from homology"/>
<reference evidence="7 8" key="1">
    <citation type="submission" date="2018-06" db="EMBL/GenBank/DDBJ databases">
        <authorList>
            <consortium name="Pathogen Informatics"/>
            <person name="Doyle S."/>
        </authorList>
    </citation>
    <scope>NUCLEOTIDE SEQUENCE [LARGE SCALE GENOMIC DNA]</scope>
    <source>
        <strain evidence="7 8">NCTC10899</strain>
    </source>
</reference>
<dbReference type="InterPro" id="IPR036388">
    <property type="entry name" value="WH-like_DNA-bd_sf"/>
</dbReference>
<dbReference type="GO" id="GO:0006352">
    <property type="term" value="P:DNA-templated transcription initiation"/>
    <property type="evidence" value="ECO:0007669"/>
    <property type="project" value="InterPro"/>
</dbReference>
<dbReference type="AlphaFoldDB" id="A0A379IXB6"/>
<feature type="domain" description="RNA polymerase sigma factor 70 region 4 type 2" evidence="6">
    <location>
        <begin position="98"/>
        <end position="149"/>
    </location>
</feature>
<dbReference type="InterPro" id="IPR039425">
    <property type="entry name" value="RNA_pol_sigma-70-like"/>
</dbReference>
<dbReference type="Proteomes" id="UP000254260">
    <property type="component" value="Unassembled WGS sequence"/>
</dbReference>
<evidence type="ECO:0000256" key="4">
    <source>
        <dbReference type="ARBA" id="ARBA00023163"/>
    </source>
</evidence>
<keyword evidence="3" id="KW-0731">Sigma factor</keyword>
<dbReference type="Pfam" id="PF04542">
    <property type="entry name" value="Sigma70_r2"/>
    <property type="match status" value="1"/>
</dbReference>
<gene>
    <name evidence="7" type="primary">fecI_6</name>
    <name evidence="7" type="ORF">NCTC10899_03591</name>
</gene>
<evidence type="ECO:0000313" key="7">
    <source>
        <dbReference type="EMBL" id="SUD40741.1"/>
    </source>
</evidence>
<keyword evidence="2" id="KW-0805">Transcription regulation</keyword>
<dbReference type="InterPro" id="IPR014284">
    <property type="entry name" value="RNA_pol_sigma-70_dom"/>
</dbReference>
<dbReference type="PANTHER" id="PTHR43133:SF63">
    <property type="entry name" value="RNA POLYMERASE SIGMA FACTOR FECI-RELATED"/>
    <property type="match status" value="1"/>
</dbReference>
<dbReference type="Gene3D" id="1.10.10.10">
    <property type="entry name" value="Winged helix-like DNA-binding domain superfamily/Winged helix DNA-binding domain"/>
    <property type="match status" value="1"/>
</dbReference>
<dbReference type="GO" id="GO:0003677">
    <property type="term" value="F:DNA binding"/>
    <property type="evidence" value="ECO:0007669"/>
    <property type="project" value="InterPro"/>
</dbReference>
<dbReference type="EMBL" id="UGUU01000001">
    <property type="protein sequence ID" value="SUD40741.1"/>
    <property type="molecule type" value="Genomic_DNA"/>
</dbReference>
<organism evidence="7 8">
    <name type="scientific">Ectopseudomonas mendocina</name>
    <name type="common">Pseudomonas mendocina</name>
    <dbReference type="NCBI Taxonomy" id="300"/>
    <lineage>
        <taxon>Bacteria</taxon>
        <taxon>Pseudomonadati</taxon>
        <taxon>Pseudomonadota</taxon>
        <taxon>Gammaproteobacteria</taxon>
        <taxon>Pseudomonadales</taxon>
        <taxon>Pseudomonadaceae</taxon>
        <taxon>Ectopseudomonas</taxon>
    </lineage>
</organism>
<protein>
    <submittedName>
        <fullName evidence="7">RNA polymerase sigma factor</fullName>
    </submittedName>
</protein>
<evidence type="ECO:0000256" key="3">
    <source>
        <dbReference type="ARBA" id="ARBA00023082"/>
    </source>
</evidence>
<dbReference type="Pfam" id="PF08281">
    <property type="entry name" value="Sigma70_r4_2"/>
    <property type="match status" value="1"/>
</dbReference>
<dbReference type="InterPro" id="IPR013325">
    <property type="entry name" value="RNA_pol_sigma_r2"/>
</dbReference>
<evidence type="ECO:0000256" key="1">
    <source>
        <dbReference type="ARBA" id="ARBA00010641"/>
    </source>
</evidence>
<dbReference type="NCBIfam" id="NF009179">
    <property type="entry name" value="PRK12527.1"/>
    <property type="match status" value="1"/>
</dbReference>
<dbReference type="InterPro" id="IPR013249">
    <property type="entry name" value="RNA_pol_sigma70_r4_t2"/>
</dbReference>
<dbReference type="InterPro" id="IPR013324">
    <property type="entry name" value="RNA_pol_sigma_r3/r4-like"/>
</dbReference>
<evidence type="ECO:0000313" key="8">
    <source>
        <dbReference type="Proteomes" id="UP000254260"/>
    </source>
</evidence>
<dbReference type="SUPFAM" id="SSF88659">
    <property type="entry name" value="Sigma3 and sigma4 domains of RNA polymerase sigma factors"/>
    <property type="match status" value="1"/>
</dbReference>
<name>A0A379IXB6_ECTME</name>
<dbReference type="Gene3D" id="1.10.1740.10">
    <property type="match status" value="1"/>
</dbReference>
<keyword evidence="4" id="KW-0804">Transcription</keyword>
<dbReference type="PANTHER" id="PTHR43133">
    <property type="entry name" value="RNA POLYMERASE ECF-TYPE SIGMA FACTO"/>
    <property type="match status" value="1"/>
</dbReference>
<dbReference type="InterPro" id="IPR007627">
    <property type="entry name" value="RNA_pol_sigma70_r2"/>
</dbReference>
<sequence>MIQHYQELIRYLSRRLGDRQTAADLAQESFLRLLEHKTMDAIEQPRAFLFRTAINLSIDQYRRARIRTEEPLECLDQEKRIDDCDPQSQASHAQQLGLLRRALDELPPACRQAFLLRKLEGCSHVEIAERMGISHSMVEKHVVNAMRHCRTRLRQWGD</sequence>
<dbReference type="GO" id="GO:0016987">
    <property type="term" value="F:sigma factor activity"/>
    <property type="evidence" value="ECO:0007669"/>
    <property type="project" value="UniProtKB-KW"/>
</dbReference>
<feature type="domain" description="RNA polymerase sigma-70 region 2" evidence="5">
    <location>
        <begin position="3"/>
        <end position="65"/>
    </location>
</feature>
<dbReference type="RefSeq" id="WP_013714937.1">
    <property type="nucleotide sequence ID" value="NZ_CBCRWL010000006.1"/>
</dbReference>
<comment type="similarity">
    <text evidence="1">Belongs to the sigma-70 factor family. ECF subfamily.</text>
</comment>
<evidence type="ECO:0000259" key="5">
    <source>
        <dbReference type="Pfam" id="PF04542"/>
    </source>
</evidence>
<accession>A0A379IXB6</accession>
<evidence type="ECO:0000256" key="2">
    <source>
        <dbReference type="ARBA" id="ARBA00023015"/>
    </source>
</evidence>
<dbReference type="OrthoDB" id="9797134at2"/>
<evidence type="ECO:0000259" key="6">
    <source>
        <dbReference type="Pfam" id="PF08281"/>
    </source>
</evidence>
<dbReference type="SUPFAM" id="SSF88946">
    <property type="entry name" value="Sigma2 domain of RNA polymerase sigma factors"/>
    <property type="match status" value="1"/>
</dbReference>
<dbReference type="NCBIfam" id="TIGR02937">
    <property type="entry name" value="sigma70-ECF"/>
    <property type="match status" value="1"/>
</dbReference>